<dbReference type="CDD" id="cd03786">
    <property type="entry name" value="GTB_UDP-GlcNAc_2-Epimerase"/>
    <property type="match status" value="1"/>
</dbReference>
<protein>
    <submittedName>
        <fullName evidence="2">UDP-N-acetyl glucosamine 2-epimerase</fullName>
    </submittedName>
</protein>
<evidence type="ECO:0000259" key="1">
    <source>
        <dbReference type="Pfam" id="PF02350"/>
    </source>
</evidence>
<organism evidence="2 3">
    <name type="scientific">Geothrix oryzae</name>
    <dbReference type="NCBI Taxonomy" id="2927975"/>
    <lineage>
        <taxon>Bacteria</taxon>
        <taxon>Pseudomonadati</taxon>
        <taxon>Acidobacteriota</taxon>
        <taxon>Holophagae</taxon>
        <taxon>Holophagales</taxon>
        <taxon>Holophagaceae</taxon>
        <taxon>Geothrix</taxon>
    </lineage>
</organism>
<gene>
    <name evidence="2" type="ORF">GETHOR_25580</name>
</gene>
<dbReference type="Pfam" id="PF02350">
    <property type="entry name" value="Epimerase_2"/>
    <property type="match status" value="1"/>
</dbReference>
<dbReference type="InterPro" id="IPR029767">
    <property type="entry name" value="WecB-like"/>
</dbReference>
<dbReference type="Gene3D" id="3.40.50.2000">
    <property type="entry name" value="Glycogen Phosphorylase B"/>
    <property type="match status" value="2"/>
</dbReference>
<dbReference type="RefSeq" id="WP_286354176.1">
    <property type="nucleotide sequence ID" value="NZ_AP027079.1"/>
</dbReference>
<dbReference type="SUPFAM" id="SSF53756">
    <property type="entry name" value="UDP-Glycosyltransferase/glycogen phosphorylase"/>
    <property type="match status" value="1"/>
</dbReference>
<keyword evidence="3" id="KW-1185">Reference proteome</keyword>
<dbReference type="Proteomes" id="UP001242010">
    <property type="component" value="Chromosome"/>
</dbReference>
<reference evidence="3" key="1">
    <citation type="journal article" date="2023" name="Int. J. Syst. Evol. Microbiol.">
        <title>Mesoterricola silvestris gen. nov., sp. nov., Mesoterricola sediminis sp. nov., Geothrix oryzae sp. nov., Geothrix edaphica sp. nov., Geothrix rubra sp. nov., and Geothrix limicola sp. nov., six novel members of Acidobacteriota isolated from soils.</title>
        <authorList>
            <person name="Itoh H."/>
            <person name="Sugisawa Y."/>
            <person name="Mise K."/>
            <person name="Xu Z."/>
            <person name="Kuniyasu M."/>
            <person name="Ushijima N."/>
            <person name="Kawano K."/>
            <person name="Kobayashi E."/>
            <person name="Shiratori Y."/>
            <person name="Masuda Y."/>
            <person name="Senoo K."/>
        </authorList>
    </citation>
    <scope>NUCLEOTIDE SEQUENCE [LARGE SCALE GENOMIC DNA]</scope>
    <source>
        <strain evidence="3">Red222</strain>
    </source>
</reference>
<dbReference type="PANTHER" id="PTHR43174">
    <property type="entry name" value="UDP-N-ACETYLGLUCOSAMINE 2-EPIMERASE"/>
    <property type="match status" value="1"/>
</dbReference>
<feature type="domain" description="UDP-N-acetylglucosamine 2-epimerase" evidence="1">
    <location>
        <begin position="24"/>
        <end position="369"/>
    </location>
</feature>
<evidence type="ECO:0000313" key="2">
    <source>
        <dbReference type="EMBL" id="BDU70457.1"/>
    </source>
</evidence>
<sequence>MNRKICVVTGTRAEYGLLRWILQELKDSHRAELQILATGAHLSPEFGLTYRDIERDGFSITAKVEMLLSSDTDLGTCKSMGLGLIGMSEAYARLAPDLVLLLGDRFEVLVAASAALILGIPVAHLHGGETTEGAFDEAIRHSVTKMAHLHFVAAPEYRARVIQLGEAPDRVFMVGGLGVDAITRVNLLSRQELEASLEFQLGAKNLLVTFHPVTLEGGQSSHQMAELLRALDQLDDTHLIFSMPNADAGSRDLARQVEGFVAAHPNARAYTSLGQLRYLSCLKWVDGVIGNSSSGLAEAPSLGIGTVNIGDRQRGRLKAASVIDCPPFHRDILDAIHKLYDLSFRQMLPSVRNPYGDGGASRRIVQVLEKFPLDGILKKRFHDLDGVATDLNPEPTPTRPVS</sequence>
<dbReference type="PANTHER" id="PTHR43174:SF3">
    <property type="entry name" value="UDP-N-ACETYLGLUCOSAMINE 2-EPIMERASE"/>
    <property type="match status" value="1"/>
</dbReference>
<dbReference type="EMBL" id="AP027079">
    <property type="protein sequence ID" value="BDU70457.1"/>
    <property type="molecule type" value="Genomic_DNA"/>
</dbReference>
<dbReference type="NCBIfam" id="TIGR03568">
    <property type="entry name" value="NeuC_NnaA"/>
    <property type="match status" value="1"/>
</dbReference>
<dbReference type="InterPro" id="IPR020004">
    <property type="entry name" value="UDP-GlcNAc_Epase"/>
</dbReference>
<evidence type="ECO:0000313" key="3">
    <source>
        <dbReference type="Proteomes" id="UP001242010"/>
    </source>
</evidence>
<name>A0ABM8DTR0_9BACT</name>
<proteinExistence type="predicted"/>
<accession>A0ABM8DTR0</accession>
<dbReference type="InterPro" id="IPR003331">
    <property type="entry name" value="UDP_GlcNAc_Epimerase_2_dom"/>
</dbReference>